<dbReference type="OrthoDB" id="5207434at2759"/>
<feature type="chain" id="PRO_5009385373" evidence="2">
    <location>
        <begin position="17"/>
        <end position="94"/>
    </location>
</feature>
<organism evidence="4 5">
    <name type="scientific">Magnaporthiopsis poae (strain ATCC 64411 / 73-15)</name>
    <name type="common">Kentucky bluegrass fungus</name>
    <name type="synonym">Magnaporthe poae</name>
    <dbReference type="NCBI Taxonomy" id="644358"/>
    <lineage>
        <taxon>Eukaryota</taxon>
        <taxon>Fungi</taxon>
        <taxon>Dikarya</taxon>
        <taxon>Ascomycota</taxon>
        <taxon>Pezizomycotina</taxon>
        <taxon>Sordariomycetes</taxon>
        <taxon>Sordariomycetidae</taxon>
        <taxon>Magnaporthales</taxon>
        <taxon>Magnaporthaceae</taxon>
        <taxon>Magnaporthiopsis</taxon>
    </lineage>
</organism>
<feature type="compositionally biased region" description="Basic and acidic residues" evidence="1">
    <location>
        <begin position="65"/>
        <end position="75"/>
    </location>
</feature>
<reference evidence="3" key="2">
    <citation type="submission" date="2010-05" db="EMBL/GenBank/DDBJ databases">
        <title>The Genome Sequence of Magnaporthe poae strain ATCC 64411.</title>
        <authorList>
            <consortium name="The Broad Institute Genome Sequencing Platform"/>
            <consortium name="Broad Institute Genome Sequencing Center for Infectious Disease"/>
            <person name="Ma L.-J."/>
            <person name="Dead R."/>
            <person name="Young S."/>
            <person name="Zeng Q."/>
            <person name="Koehrsen M."/>
            <person name="Alvarado L."/>
            <person name="Berlin A."/>
            <person name="Chapman S.B."/>
            <person name="Chen Z."/>
            <person name="Freedman E."/>
            <person name="Gellesch M."/>
            <person name="Goldberg J."/>
            <person name="Griggs A."/>
            <person name="Gujja S."/>
            <person name="Heilman E.R."/>
            <person name="Heiman D."/>
            <person name="Hepburn T."/>
            <person name="Howarth C."/>
            <person name="Jen D."/>
            <person name="Larson L."/>
            <person name="Mehta T."/>
            <person name="Neiman D."/>
            <person name="Pearson M."/>
            <person name="Roberts A."/>
            <person name="Saif S."/>
            <person name="Shea T."/>
            <person name="Shenoy N."/>
            <person name="Sisk P."/>
            <person name="Stolte C."/>
            <person name="Sykes S."/>
            <person name="Walk T."/>
            <person name="White J."/>
            <person name="Yandava C."/>
            <person name="Haas B."/>
            <person name="Nusbaum C."/>
            <person name="Birren B."/>
        </authorList>
    </citation>
    <scope>NUCLEOTIDE SEQUENCE</scope>
    <source>
        <strain evidence="3">ATCC 64411</strain>
    </source>
</reference>
<dbReference type="AlphaFoldDB" id="A0A0C4DW99"/>
<reference evidence="4" key="5">
    <citation type="submission" date="2015-06" db="UniProtKB">
        <authorList>
            <consortium name="EnsemblFungi"/>
        </authorList>
    </citation>
    <scope>IDENTIFICATION</scope>
    <source>
        <strain evidence="4">ATCC 64411</strain>
    </source>
</reference>
<dbReference type="EMBL" id="ADBL01001012">
    <property type="status" value="NOT_ANNOTATED_CDS"/>
    <property type="molecule type" value="Genomic_DNA"/>
</dbReference>
<keyword evidence="5" id="KW-1185">Reference proteome</keyword>
<protein>
    <submittedName>
        <fullName evidence="3 4">Uncharacterized protein</fullName>
    </submittedName>
</protein>
<evidence type="ECO:0000256" key="2">
    <source>
        <dbReference type="SAM" id="SignalP"/>
    </source>
</evidence>
<evidence type="ECO:0000313" key="3">
    <source>
        <dbReference type="EMBL" id="KLU85245.1"/>
    </source>
</evidence>
<keyword evidence="2" id="KW-0732">Signal</keyword>
<evidence type="ECO:0000313" key="5">
    <source>
        <dbReference type="Proteomes" id="UP000011715"/>
    </source>
</evidence>
<evidence type="ECO:0000313" key="4">
    <source>
        <dbReference type="EnsemblFungi" id="MAPG_04273T0"/>
    </source>
</evidence>
<reference evidence="5" key="1">
    <citation type="submission" date="2010-05" db="EMBL/GenBank/DDBJ databases">
        <title>The genome sequence of Magnaporthe poae strain ATCC 64411.</title>
        <authorList>
            <person name="Ma L.-J."/>
            <person name="Dead R."/>
            <person name="Young S."/>
            <person name="Zeng Q."/>
            <person name="Koehrsen M."/>
            <person name="Alvarado L."/>
            <person name="Berlin A."/>
            <person name="Chapman S.B."/>
            <person name="Chen Z."/>
            <person name="Freedman E."/>
            <person name="Gellesch M."/>
            <person name="Goldberg J."/>
            <person name="Griggs A."/>
            <person name="Gujja S."/>
            <person name="Heilman E.R."/>
            <person name="Heiman D."/>
            <person name="Hepburn T."/>
            <person name="Howarth C."/>
            <person name="Jen D."/>
            <person name="Larson L."/>
            <person name="Mehta T."/>
            <person name="Neiman D."/>
            <person name="Pearson M."/>
            <person name="Roberts A."/>
            <person name="Saif S."/>
            <person name="Shea T."/>
            <person name="Shenoy N."/>
            <person name="Sisk P."/>
            <person name="Stolte C."/>
            <person name="Sykes S."/>
            <person name="Walk T."/>
            <person name="White J."/>
            <person name="Yandava C."/>
            <person name="Haas B."/>
            <person name="Nusbaum C."/>
            <person name="Birren B."/>
        </authorList>
    </citation>
    <scope>NUCLEOTIDE SEQUENCE [LARGE SCALE GENOMIC DNA]</scope>
    <source>
        <strain evidence="5">ATCC 64411 / 73-15</strain>
    </source>
</reference>
<feature type="compositionally biased region" description="Pro residues" evidence="1">
    <location>
        <begin position="84"/>
        <end position="94"/>
    </location>
</feature>
<dbReference type="EnsemblFungi" id="MAPG_04273T0">
    <property type="protein sequence ID" value="MAPG_04273T0"/>
    <property type="gene ID" value="MAPG_04273"/>
</dbReference>
<dbReference type="Proteomes" id="UP000011715">
    <property type="component" value="Unassembled WGS sequence"/>
</dbReference>
<feature type="region of interest" description="Disordered" evidence="1">
    <location>
        <begin position="65"/>
        <end position="94"/>
    </location>
</feature>
<accession>A0A0C4DW99</accession>
<dbReference type="eggNOG" id="ENOG502TG3J">
    <property type="taxonomic scope" value="Eukaryota"/>
</dbReference>
<name>A0A0C4DW99_MAGP6</name>
<dbReference type="VEuPathDB" id="FungiDB:MAPG_04273"/>
<reference evidence="4" key="4">
    <citation type="journal article" date="2015" name="G3 (Bethesda)">
        <title>Genome sequences of three phytopathogenic species of the Magnaporthaceae family of fungi.</title>
        <authorList>
            <person name="Okagaki L.H."/>
            <person name="Nunes C.C."/>
            <person name="Sailsbery J."/>
            <person name="Clay B."/>
            <person name="Brown D."/>
            <person name="John T."/>
            <person name="Oh Y."/>
            <person name="Young N."/>
            <person name="Fitzgerald M."/>
            <person name="Haas B.J."/>
            <person name="Zeng Q."/>
            <person name="Young S."/>
            <person name="Adiconis X."/>
            <person name="Fan L."/>
            <person name="Levin J.Z."/>
            <person name="Mitchell T.K."/>
            <person name="Okubara P.A."/>
            <person name="Farman M.L."/>
            <person name="Kohn L.M."/>
            <person name="Birren B."/>
            <person name="Ma L.-J."/>
            <person name="Dean R.A."/>
        </authorList>
    </citation>
    <scope>NUCLEOTIDE SEQUENCE</scope>
    <source>
        <strain evidence="4">ATCC 64411 / 73-15</strain>
    </source>
</reference>
<feature type="signal peptide" evidence="2">
    <location>
        <begin position="1"/>
        <end position="16"/>
    </location>
</feature>
<reference evidence="3" key="3">
    <citation type="submission" date="2011-03" db="EMBL/GenBank/DDBJ databases">
        <title>Annotation of Magnaporthe poae ATCC 64411.</title>
        <authorList>
            <person name="Ma L.-J."/>
            <person name="Dead R."/>
            <person name="Young S.K."/>
            <person name="Zeng Q."/>
            <person name="Gargeya S."/>
            <person name="Fitzgerald M."/>
            <person name="Haas B."/>
            <person name="Abouelleil A."/>
            <person name="Alvarado L."/>
            <person name="Arachchi H.M."/>
            <person name="Berlin A."/>
            <person name="Brown A."/>
            <person name="Chapman S.B."/>
            <person name="Chen Z."/>
            <person name="Dunbar C."/>
            <person name="Freedman E."/>
            <person name="Gearin G."/>
            <person name="Gellesch M."/>
            <person name="Goldberg J."/>
            <person name="Griggs A."/>
            <person name="Gujja S."/>
            <person name="Heiman D."/>
            <person name="Howarth C."/>
            <person name="Larson L."/>
            <person name="Lui A."/>
            <person name="MacDonald P.J.P."/>
            <person name="Mehta T."/>
            <person name="Montmayeur A."/>
            <person name="Murphy C."/>
            <person name="Neiman D."/>
            <person name="Pearson M."/>
            <person name="Priest M."/>
            <person name="Roberts A."/>
            <person name="Saif S."/>
            <person name="Shea T."/>
            <person name="Shenoy N."/>
            <person name="Sisk P."/>
            <person name="Stolte C."/>
            <person name="Sykes S."/>
            <person name="Yandava C."/>
            <person name="Wortman J."/>
            <person name="Nusbaum C."/>
            <person name="Birren B."/>
        </authorList>
    </citation>
    <scope>NUCLEOTIDE SEQUENCE</scope>
    <source>
        <strain evidence="3">ATCC 64411</strain>
    </source>
</reference>
<sequence length="94" mass="10319">MAAAVLLPKIAAVATCGSVITAVKTSWELSRMVRKKRAETTIAEDSDEVVQLAEDLQTAYNDGLLTRRERDEWHGNHQGQDPHQAPPPARACQP</sequence>
<proteinExistence type="predicted"/>
<evidence type="ECO:0000256" key="1">
    <source>
        <dbReference type="SAM" id="MobiDB-lite"/>
    </source>
</evidence>
<dbReference type="STRING" id="644358.A0A0C4DW99"/>
<gene>
    <name evidence="3" type="ORF">MAPG_04273</name>
</gene>
<dbReference type="EMBL" id="GL876968">
    <property type="protein sequence ID" value="KLU85245.1"/>
    <property type="molecule type" value="Genomic_DNA"/>
</dbReference>